<accession>A0A8S4RFC7</accession>
<dbReference type="OrthoDB" id="6154712at2759"/>
<protein>
    <submittedName>
        <fullName evidence="7">Jg13278 protein</fullName>
    </submittedName>
</protein>
<feature type="compositionally biased region" description="Low complexity" evidence="4">
    <location>
        <begin position="2405"/>
        <end position="2414"/>
    </location>
</feature>
<proteinExistence type="predicted"/>
<dbReference type="PROSITE" id="PS50294">
    <property type="entry name" value="WD_REPEATS_REGION"/>
    <property type="match status" value="1"/>
</dbReference>
<dbReference type="SMART" id="SM00320">
    <property type="entry name" value="WD40"/>
    <property type="match status" value="11"/>
</dbReference>
<feature type="compositionally biased region" description="Basic and acidic residues" evidence="4">
    <location>
        <begin position="832"/>
        <end position="842"/>
    </location>
</feature>
<feature type="region of interest" description="Disordered" evidence="4">
    <location>
        <begin position="2016"/>
        <end position="2035"/>
    </location>
</feature>
<dbReference type="InterPro" id="IPR001680">
    <property type="entry name" value="WD40_rpt"/>
</dbReference>
<dbReference type="Pfam" id="PF24780">
    <property type="entry name" value="WD40_MABP1-WDR62_1st"/>
    <property type="match status" value="1"/>
</dbReference>
<feature type="domain" description="MABP1/WDR62 first WD40" evidence="5">
    <location>
        <begin position="39"/>
        <end position="370"/>
    </location>
</feature>
<feature type="compositionally biased region" description="Polar residues" evidence="4">
    <location>
        <begin position="2333"/>
        <end position="2351"/>
    </location>
</feature>
<dbReference type="InterPro" id="IPR056162">
    <property type="entry name" value="WD40_MABP1-WDR62_2nd"/>
</dbReference>
<dbReference type="CDD" id="cd00200">
    <property type="entry name" value="WD40"/>
    <property type="match status" value="1"/>
</dbReference>
<feature type="compositionally biased region" description="Basic and acidic residues" evidence="4">
    <location>
        <begin position="2461"/>
        <end position="2474"/>
    </location>
</feature>
<evidence type="ECO:0000313" key="8">
    <source>
        <dbReference type="Proteomes" id="UP000838756"/>
    </source>
</evidence>
<keyword evidence="2" id="KW-0677">Repeat</keyword>
<dbReference type="EMBL" id="CAKXAJ010025124">
    <property type="protein sequence ID" value="CAH2235420.1"/>
    <property type="molecule type" value="Genomic_DNA"/>
</dbReference>
<feature type="compositionally biased region" description="Polar residues" evidence="4">
    <location>
        <begin position="1099"/>
        <end position="1109"/>
    </location>
</feature>
<feature type="compositionally biased region" description="Polar residues" evidence="4">
    <location>
        <begin position="2362"/>
        <end position="2392"/>
    </location>
</feature>
<dbReference type="InterPro" id="IPR052779">
    <property type="entry name" value="WDR62"/>
</dbReference>
<reference evidence="7" key="1">
    <citation type="submission" date="2022-03" db="EMBL/GenBank/DDBJ databases">
        <authorList>
            <person name="Lindestad O."/>
        </authorList>
    </citation>
    <scope>NUCLEOTIDE SEQUENCE</scope>
</reference>
<feature type="region of interest" description="Disordered" evidence="4">
    <location>
        <begin position="987"/>
        <end position="1024"/>
    </location>
</feature>
<feature type="region of interest" description="Disordered" evidence="4">
    <location>
        <begin position="896"/>
        <end position="953"/>
    </location>
</feature>
<dbReference type="Gene3D" id="2.130.10.10">
    <property type="entry name" value="YVTN repeat-like/Quinoprotein amine dehydrogenase"/>
    <property type="match status" value="4"/>
</dbReference>
<feature type="compositionally biased region" description="Low complexity" evidence="4">
    <location>
        <begin position="2423"/>
        <end position="2437"/>
    </location>
</feature>
<name>A0A8S4RFC7_9NEOP</name>
<dbReference type="Pfam" id="PF24782">
    <property type="entry name" value="WD40_MABP1-WDR62_2nd"/>
    <property type="match status" value="1"/>
</dbReference>
<feature type="repeat" description="WD" evidence="3">
    <location>
        <begin position="668"/>
        <end position="701"/>
    </location>
</feature>
<dbReference type="SUPFAM" id="SSF50978">
    <property type="entry name" value="WD40 repeat-like"/>
    <property type="match status" value="2"/>
</dbReference>
<feature type="region of interest" description="Disordered" evidence="4">
    <location>
        <begin position="1096"/>
        <end position="1133"/>
    </location>
</feature>
<evidence type="ECO:0000256" key="1">
    <source>
        <dbReference type="ARBA" id="ARBA00022574"/>
    </source>
</evidence>
<keyword evidence="8" id="KW-1185">Reference proteome</keyword>
<evidence type="ECO:0000259" key="5">
    <source>
        <dbReference type="Pfam" id="PF24780"/>
    </source>
</evidence>
<feature type="repeat" description="WD" evidence="3">
    <location>
        <begin position="488"/>
        <end position="529"/>
    </location>
</feature>
<feature type="region of interest" description="Disordered" evidence="4">
    <location>
        <begin position="721"/>
        <end position="751"/>
    </location>
</feature>
<feature type="compositionally biased region" description="Basic and acidic residues" evidence="4">
    <location>
        <begin position="1918"/>
        <end position="1933"/>
    </location>
</feature>
<feature type="region of interest" description="Disordered" evidence="4">
    <location>
        <begin position="1829"/>
        <end position="1856"/>
    </location>
</feature>
<feature type="compositionally biased region" description="Basic and acidic residues" evidence="4">
    <location>
        <begin position="911"/>
        <end position="921"/>
    </location>
</feature>
<evidence type="ECO:0000256" key="4">
    <source>
        <dbReference type="SAM" id="MobiDB-lite"/>
    </source>
</evidence>
<dbReference type="GO" id="GO:0072686">
    <property type="term" value="C:mitotic spindle"/>
    <property type="evidence" value="ECO:0007669"/>
    <property type="project" value="TreeGrafter"/>
</dbReference>
<evidence type="ECO:0000256" key="2">
    <source>
        <dbReference type="ARBA" id="ARBA00022737"/>
    </source>
</evidence>
<dbReference type="PANTHER" id="PTHR45589:SF1">
    <property type="entry name" value="WD REPEAT DOMAIN 62, ISOFORM G"/>
    <property type="match status" value="1"/>
</dbReference>
<sequence length="2613" mass="292136">MAFIGPRNSMPVIKDSLHMPAYEIKLESVLGLTVSSNAALDCDPNTELVAYPAGCTVVLYNVRKNRQSHVLNASRKSVTCVAFSPDGRYLATGECGHAPAVRVWDLQDPTASGAVQIAEFPGHTHGVNCVAFSTSSKYLVSVGSQHDMIVNVWDWRANLKLASNKVSSRVKAVSFSESGNYFVTVGFRHVKFWYLEYSRNAKFKEPVPLMGRSAILGEQKDNEFCDVVCGRGESADSTYAITRGGLLCEFNSRRLLNKWVELRTTSANCMAIGSEYIFVGCAEGIVRCFAPDSLRYVTTLPRTHYLGVDIAQGHNINHMFSQPNNARYPDAIALTYDERNHKLTCVYNDHSLYVWDVRDIKRVGKSHSALYHSACIWGVDMISQGPLGPGAFLSCSSDDTVRLWALKPNQTNIYSNELTKVLYIDPELKFLKDVDLTATSDKDKSKTYDDKTGVRCVRVSPCGRHIAAGDRAGNVWIFDSSGALLHTLEAHDAEVLCLEYAPSPRLLASASRDRLVHVFHVDRGYQILQTLDEHSSSITAVRFLSSGSGLQMVSCGADKTILFRQLRTTQDGSYQFARGQNVSGRTTLYDMEVDAGGRHILTACQDRNVRVYSASHGRHTKTFRGTTAEDGTLIKVALDSSGIYLATSSTDKILSVYDYYSGECMATMYGHSEIVTGLRFTPDCQHLISASGDGCIFVWRVPHDMVVTMRARLAQQAIRQGRKVAPTNGMSGLESETDSHLGSPPREITAEDKFTTPVVPDYTLRIGRLPSWAKKSLGDELTTDSPRPAPGQIPPTPPTRGKWATRILPNPDKRVDSDGSKDSSIDSGTDTRYNDKRREPGGKQRPKSLNLSQLPRVEALFRNFDANMKTTYDILSISPRVEKVTLNLSKNRTVDARTRHHTDDSSLGSFKFEDQESTEHDGDIEDISDGERTSSSESRNRPTYYPGNNDDETASKFMVNAMDQLELRQSVRRARRWGAENRLDIPAASASLSGSPHDSEDDEVSTPSGDNADRNPLSGSCESIDTVGRRENYIKSAFDSLSGLEADTHVTSNNSLSAQHLSRGPPPRVDPEAARKREELNRRILETRRQLENVAFRSNLKSSQSTTDLSYIPEKDGSRRNRPVSMAIPSNSRPYDFRNKNPYAIPANLNHKIIPEYFDNAPPYISPRVNIESNQSLKRNMNVPSNTKPMVFKDSGPQKQNLSFTVDMSKKPGSKVFNRLFPTACEEKEPPKLPPKNFHLNLGEKPQPKTPKPNARSIFKNYKSCPVSPVSEECKWADKVAQHESNQKKEKLKKHAADARKRNSLSFFVGLDSKIKDSRNIVDTIKSDTEKMIAEITKKYGDLDEFGPNNQSDLDLQPTKEFQEREDGNFSSDSLEDCSLSQDVSCKNKLFSKKVCKKHTKQNTMPRRAVSDYEIYGTCDKPVVPLKMVCTAQKSSTLPRNMPSNLDDIIDEDMQLNYNMYRCQSVLTKRCITRSNESVLSDHSNCSSVSNEIFLKYGNEVAFQQAKFPDSRYNLNDSQNCSFENINEPDMKYLENHRHSSASFFLNQKKYMKSSCSQESVLSDEFLDNDNQMLRTNCNSLESVLSDDSECTKSAPLEMLFEGTRPRQNKNNPIGVPNSQSCYEFDNTSKSYGSSPNNVPYLTGYMYNNYLGAGCNPKAEYKDPAPIVVSQKPSTNKIYGFDIPAGEFSGHKTVTRSKSLYDSASKQPTPAKNIAYYFDGNNVQQYNNKKKKVDEIPRLNTSDYMANTSKSLQPKFSDKHKYKSQMEGCDSNAMVKSKSCSFEVVLEPASKPNPLKNLMEKRNSHVKKNLEKFEDQIRKNTQTKINKNQLNKDKANASKYNNATKSLERDSSQKNNNAKTTMEFVPHKPPKPIKRTSSIKLNNRLKAGLEKSTLSSSITSQYKAKLDGLQNKNYISNRKQEDKNSNVEEAHDNSEKTFDVFVKEKDVNDNRSEMQMDSLEVFAMQRVEKMSHVSMDSLDVIEDSHDFAKDSLDYYAEQENKKYSKTIKDQTNFNFAKSKTDKPVPSHSGQNIEAKENIAPRNDDFEKYKYIERKLEIINKLVEMEERKILQEKILKEWRMKPLKANINDGKGVVKVLSRKFEKLANKQNTVSNFASLTLEEADTDTENSENKEIKRNLSLPDILDTDQIGLTVEGVDVSNDAGNENIEVEELEPKAQLNNAFQNVAKPRKALPQRVYNEMVIPKTDVHLDSENYESSTTSSSCTNSPKRMSFYGFNRPKVPFRKIIREPPPRMYTENQYAASSSRIRPVLNSGNVIRGLVRKFPITPVLPSKFSPITASRNHLSSSEPEETGMRRAISLSDLAAKPVPAPRTPQASTKPTQQINQNSSKSPSGFVRPAPRYSNKSNMTRSSSVGVLNNQSDSESDPTPSRQQPPRAGGLMRPTISSANKAAANSARRRGLANSYSTASVARSESSSEAEGEVQRPRAASADRGTRRLGRSGSERDISTKAREVTARLTSNNNKPQRPKQESPGDANLSSSQLCSALTEQLTKTASKVVQLYRTLQREPDCAADISGLEAAILETQKVLRGAVRATNGEGEHLNNRDANDTGNPAMSLIEQYSDILLNMMQSKMVNQFSQSPQSLPPTPRDQDS</sequence>
<evidence type="ECO:0000256" key="3">
    <source>
        <dbReference type="PROSITE-ProRule" id="PRU00221"/>
    </source>
</evidence>
<evidence type="ECO:0000259" key="6">
    <source>
        <dbReference type="Pfam" id="PF24782"/>
    </source>
</evidence>
<comment type="caution">
    <text evidence="7">The sequence shown here is derived from an EMBL/GenBank/DDBJ whole genome shotgun (WGS) entry which is preliminary data.</text>
</comment>
<feature type="region of interest" description="Disordered" evidence="4">
    <location>
        <begin position="1055"/>
        <end position="1075"/>
    </location>
</feature>
<dbReference type="GO" id="GO:0007099">
    <property type="term" value="P:centriole replication"/>
    <property type="evidence" value="ECO:0007669"/>
    <property type="project" value="TreeGrafter"/>
</dbReference>
<dbReference type="FunFam" id="2.130.10.10:FF:000046">
    <property type="entry name" value="WD repeat-containing protein 62 isoform 1"/>
    <property type="match status" value="1"/>
</dbReference>
<dbReference type="PANTHER" id="PTHR45589">
    <property type="entry name" value="WD REPEAT DOMAIN 62, ISOFORM G"/>
    <property type="match status" value="1"/>
</dbReference>
<gene>
    <name evidence="7" type="primary">jg13278</name>
    <name evidence="7" type="ORF">PAEG_LOCUS13081</name>
</gene>
<feature type="compositionally biased region" description="Basic and acidic residues" evidence="4">
    <location>
        <begin position="929"/>
        <end position="940"/>
    </location>
</feature>
<dbReference type="PROSITE" id="PS50082">
    <property type="entry name" value="WD_REPEATS_2"/>
    <property type="match status" value="2"/>
</dbReference>
<feature type="region of interest" description="Disordered" evidence="4">
    <location>
        <begin position="2290"/>
        <end position="2499"/>
    </location>
</feature>
<feature type="region of interest" description="Disordered" evidence="4">
    <location>
        <begin position="778"/>
        <end position="851"/>
    </location>
</feature>
<organism evidence="7 8">
    <name type="scientific">Pararge aegeria aegeria</name>
    <dbReference type="NCBI Taxonomy" id="348720"/>
    <lineage>
        <taxon>Eukaryota</taxon>
        <taxon>Metazoa</taxon>
        <taxon>Ecdysozoa</taxon>
        <taxon>Arthropoda</taxon>
        <taxon>Hexapoda</taxon>
        <taxon>Insecta</taxon>
        <taxon>Pterygota</taxon>
        <taxon>Neoptera</taxon>
        <taxon>Endopterygota</taxon>
        <taxon>Lepidoptera</taxon>
        <taxon>Glossata</taxon>
        <taxon>Ditrysia</taxon>
        <taxon>Papilionoidea</taxon>
        <taxon>Nymphalidae</taxon>
        <taxon>Satyrinae</taxon>
        <taxon>Satyrini</taxon>
        <taxon>Parargina</taxon>
        <taxon>Pararge</taxon>
    </lineage>
</organism>
<feature type="compositionally biased region" description="Polar residues" evidence="4">
    <location>
        <begin position="2294"/>
        <end position="2306"/>
    </location>
</feature>
<evidence type="ECO:0000313" key="7">
    <source>
        <dbReference type="EMBL" id="CAH2235420.1"/>
    </source>
</evidence>
<feature type="region of interest" description="Disordered" evidence="4">
    <location>
        <begin position="1914"/>
        <end position="1933"/>
    </location>
</feature>
<feature type="domain" description="MABP1/WDR62 second WD40" evidence="6">
    <location>
        <begin position="385"/>
        <end position="701"/>
    </location>
</feature>
<dbReference type="InterPro" id="IPR036322">
    <property type="entry name" value="WD40_repeat_dom_sf"/>
</dbReference>
<feature type="compositionally biased region" description="Basic and acidic residues" evidence="4">
    <location>
        <begin position="811"/>
        <end position="824"/>
    </location>
</feature>
<dbReference type="Proteomes" id="UP000838756">
    <property type="component" value="Unassembled WGS sequence"/>
</dbReference>
<dbReference type="InterPro" id="IPR056161">
    <property type="entry name" value="WD40_MABP1-WDR62_1st"/>
</dbReference>
<feature type="compositionally biased region" description="Pro residues" evidence="4">
    <location>
        <begin position="787"/>
        <end position="798"/>
    </location>
</feature>
<dbReference type="InterPro" id="IPR015943">
    <property type="entry name" value="WD40/YVTN_repeat-like_dom_sf"/>
</dbReference>
<keyword evidence="1 3" id="KW-0853">WD repeat</keyword>